<protein>
    <submittedName>
        <fullName evidence="2">Uncharacterized protein</fullName>
    </submittedName>
</protein>
<feature type="region of interest" description="Disordered" evidence="1">
    <location>
        <begin position="364"/>
        <end position="404"/>
    </location>
</feature>
<evidence type="ECO:0000313" key="3">
    <source>
        <dbReference type="Proteomes" id="UP001206639"/>
    </source>
</evidence>
<name>A0ABT2M787_9MYCO</name>
<organism evidence="2 3">
    <name type="scientific">Mycobacterium deserti</name>
    <dbReference type="NCBI Taxonomy" id="2978347"/>
    <lineage>
        <taxon>Bacteria</taxon>
        <taxon>Bacillati</taxon>
        <taxon>Actinomycetota</taxon>
        <taxon>Actinomycetes</taxon>
        <taxon>Mycobacteriales</taxon>
        <taxon>Mycobacteriaceae</taxon>
        <taxon>Mycobacterium</taxon>
    </lineage>
</organism>
<reference evidence="3" key="1">
    <citation type="submission" date="2023-07" db="EMBL/GenBank/DDBJ databases">
        <authorList>
            <person name="Deng Y."/>
            <person name="Zhang Y.-Q."/>
        </authorList>
    </citation>
    <scope>NUCLEOTIDE SEQUENCE [LARGE SCALE GENOMIC DNA]</scope>
    <source>
        <strain evidence="3">CPCC 205710</strain>
    </source>
</reference>
<dbReference type="RefSeq" id="WP_260992205.1">
    <property type="nucleotide sequence ID" value="NZ_JAODWD010000002.1"/>
</dbReference>
<proteinExistence type="predicted"/>
<sequence>MSHVHSLLAIYSALDQLVLETGDPRIERVVDRFLPGTAGNAGWSREIMRFLSDPDNPLPEFPSVTEAVNDIVDAERTSEESEPGTKPNPPTASELSRLTYVLGVLGRLEGGETEIDNDALLTGLSLVVPRGEREDETAYHLLQHFRTHFGERDDWPAVMRQAEAQGWIQPLIARIPVCHTRLKNAHGHLCVVLRTEFKSEDVSLDELRNVVDPLNWDECLPFFCEMQEIPKPQRADGWRRVLEVCNTTCPTPPDMRTPLKYWLGPSTSEAMQFDTPMAWVNYELDDTPGAAALGDGRVLVDEGYIKMYSTVGNATADGVRVVTKKVVCFRDLSEVAIAMLACVSGYGNQGMDMLLDGVAEQQKNPGRFKPWTPSALPGATGGTSSGAPTSPTDISVPSDPGRPSRRAITLAVEMANECIEDFSKRSTSVAAKMATGTMPISEMVALNTEFAVRLATDPWRYWDRLRQELGTGGAK</sequence>
<dbReference type="Proteomes" id="UP001206639">
    <property type="component" value="Unassembled WGS sequence"/>
</dbReference>
<accession>A0ABT2M787</accession>
<gene>
    <name evidence="2" type="ORF">N4S67_06785</name>
</gene>
<dbReference type="EMBL" id="JAODWD010000002">
    <property type="protein sequence ID" value="MCT7658124.1"/>
    <property type="molecule type" value="Genomic_DNA"/>
</dbReference>
<comment type="caution">
    <text evidence="2">The sequence shown here is derived from an EMBL/GenBank/DDBJ whole genome shotgun (WGS) entry which is preliminary data.</text>
</comment>
<keyword evidence="3" id="KW-1185">Reference proteome</keyword>
<evidence type="ECO:0000256" key="1">
    <source>
        <dbReference type="SAM" id="MobiDB-lite"/>
    </source>
</evidence>
<evidence type="ECO:0000313" key="2">
    <source>
        <dbReference type="EMBL" id="MCT7658124.1"/>
    </source>
</evidence>